<dbReference type="PANTHER" id="PTHR32054:SF17">
    <property type="entry name" value="EXPRESSED PROTEIN"/>
    <property type="match status" value="1"/>
</dbReference>
<feature type="coiled-coil region" evidence="3">
    <location>
        <begin position="424"/>
        <end position="493"/>
    </location>
</feature>
<keyword evidence="5" id="KW-1185">Reference proteome</keyword>
<dbReference type="Proteomes" id="UP001396334">
    <property type="component" value="Unassembled WGS sequence"/>
</dbReference>
<protein>
    <submittedName>
        <fullName evidence="4">Uncharacterized protein</fullName>
    </submittedName>
</protein>
<sequence length="522" mass="59071">MVARKLENSSISATLEHLLGIFGEEMGEIDTKPIEPVQVAISLFGEKSIHRSSGSDSGVEKQEGVEGLEKGLANYRLQMEAKDSAYMEVLRQLEHYKKTTQELSVLLKKSEVEKDRYIQECNEVKDRVNEHESKMKVMVDKLSESAKIREQLSCVLLELKITQADLLSMESQLAAAKDLELKAITQAEMMETSAKMEKERSEELLGRIGELSDAAHISKLAATEAENEKCRIVSEKDAEMEAFKATTFQVQEEMEDLRKRLETIAELENQLVAKSAHIDSLQAKLEQVPNVLGSMENASLDGGIDMNQITQDLEFKERKISDQAFYIKDLETELKRLELELENAKQEAKNLNCNVEALKSNLEKLQFEMDEVRKRENDEQVEISHIVGHIMISIEEYNSLIRKAEKADEISLSPAEDFNQFTTESANKNEVEALKKELKAAMAKIGLFRNRAEQAATRAEAAEKAKATAEDQLRKWQEQKQRRKAALAALREESAPKQFNPPTIEKLPTNHQPLGQVLNLKL</sequence>
<feature type="coiled-coil region" evidence="3">
    <location>
        <begin position="107"/>
        <end position="141"/>
    </location>
</feature>
<gene>
    <name evidence="4" type="ORF">V6N11_080329</name>
</gene>
<name>A0ABR2R7E3_9ROSI</name>
<keyword evidence="2 3" id="KW-0175">Coiled coil</keyword>
<feature type="coiled-coil region" evidence="3">
    <location>
        <begin position="250"/>
        <end position="284"/>
    </location>
</feature>
<evidence type="ECO:0000313" key="4">
    <source>
        <dbReference type="EMBL" id="KAK9008852.1"/>
    </source>
</evidence>
<feature type="coiled-coil region" evidence="3">
    <location>
        <begin position="327"/>
        <end position="382"/>
    </location>
</feature>
<dbReference type="InterPro" id="IPR008545">
    <property type="entry name" value="Web"/>
</dbReference>
<evidence type="ECO:0000256" key="2">
    <source>
        <dbReference type="ARBA" id="ARBA00023054"/>
    </source>
</evidence>
<organism evidence="4 5">
    <name type="scientific">Hibiscus sabdariffa</name>
    <name type="common">roselle</name>
    <dbReference type="NCBI Taxonomy" id="183260"/>
    <lineage>
        <taxon>Eukaryota</taxon>
        <taxon>Viridiplantae</taxon>
        <taxon>Streptophyta</taxon>
        <taxon>Embryophyta</taxon>
        <taxon>Tracheophyta</taxon>
        <taxon>Spermatophyta</taxon>
        <taxon>Magnoliopsida</taxon>
        <taxon>eudicotyledons</taxon>
        <taxon>Gunneridae</taxon>
        <taxon>Pentapetalae</taxon>
        <taxon>rosids</taxon>
        <taxon>malvids</taxon>
        <taxon>Malvales</taxon>
        <taxon>Malvaceae</taxon>
        <taxon>Malvoideae</taxon>
        <taxon>Hibiscus</taxon>
    </lineage>
</organism>
<proteinExistence type="inferred from homology"/>
<reference evidence="4 5" key="1">
    <citation type="journal article" date="2024" name="G3 (Bethesda)">
        <title>Genome assembly of Hibiscus sabdariffa L. provides insights into metabolisms of medicinal natural products.</title>
        <authorList>
            <person name="Kim T."/>
        </authorList>
    </citation>
    <scope>NUCLEOTIDE SEQUENCE [LARGE SCALE GENOMIC DNA]</scope>
    <source>
        <strain evidence="4">TK-2024</strain>
        <tissue evidence="4">Old leaves</tissue>
    </source>
</reference>
<dbReference type="EMBL" id="JBBPBN010000025">
    <property type="protein sequence ID" value="KAK9008852.1"/>
    <property type="molecule type" value="Genomic_DNA"/>
</dbReference>
<comment type="caution">
    <text evidence="4">The sequence shown here is derived from an EMBL/GenBank/DDBJ whole genome shotgun (WGS) entry which is preliminary data.</text>
</comment>
<evidence type="ECO:0000256" key="3">
    <source>
        <dbReference type="SAM" id="Coils"/>
    </source>
</evidence>
<dbReference type="PANTHER" id="PTHR32054">
    <property type="entry name" value="HEAVY CHAIN, PUTATIVE, EXPRESSED-RELATED-RELATED"/>
    <property type="match status" value="1"/>
</dbReference>
<dbReference type="Pfam" id="PF05701">
    <property type="entry name" value="WEMBL"/>
    <property type="match status" value="1"/>
</dbReference>
<comment type="similarity">
    <text evidence="1">Belongs to the WEB family.</text>
</comment>
<evidence type="ECO:0000313" key="5">
    <source>
        <dbReference type="Proteomes" id="UP001396334"/>
    </source>
</evidence>
<evidence type="ECO:0000256" key="1">
    <source>
        <dbReference type="ARBA" id="ARBA00005485"/>
    </source>
</evidence>
<accession>A0ABR2R7E3</accession>